<protein>
    <submittedName>
        <fullName evidence="3">Uncharacterized protein</fullName>
    </submittedName>
</protein>
<feature type="region of interest" description="Disordered" evidence="2">
    <location>
        <begin position="181"/>
        <end position="238"/>
    </location>
</feature>
<reference evidence="3" key="1">
    <citation type="submission" date="2020-10" db="EMBL/GenBank/DDBJ databases">
        <title>High-Quality Genome Resource of Clonostachys rosea strain S41 by Oxford Nanopore Long-Read Sequencing.</title>
        <authorList>
            <person name="Wang H."/>
        </authorList>
    </citation>
    <scope>NUCLEOTIDE SEQUENCE</scope>
    <source>
        <strain evidence="3">S41</strain>
    </source>
</reference>
<sequence>MEVLFMTHEEAMVEINTCLAELNTAKAEIEKLVAEKKGHLDDIQGALASLAAIDRTVAARNPDWAKIKDHNIPAGVSMLRSEIQRYDEDVKKTNDQIREKWNGVRITVLGDWSTELSAEEAERFMDDSWALYFEVRKAADDGLRLSVGGNNTDYVFRDEEVESEYTLGGHEHDMPWRTRLSRAHRQQKQEKQQKEETPRGPQTEQKEEPPRALDAAKGKGRDPPTGHRLKSIKPSSSS</sequence>
<feature type="compositionally biased region" description="Basic and acidic residues" evidence="2">
    <location>
        <begin position="187"/>
        <end position="225"/>
    </location>
</feature>
<dbReference type="AlphaFoldDB" id="A0A8H7NK76"/>
<evidence type="ECO:0000313" key="4">
    <source>
        <dbReference type="Proteomes" id="UP000616885"/>
    </source>
</evidence>
<name>A0A8H7NK76_BIOOC</name>
<comment type="caution">
    <text evidence="3">The sequence shown here is derived from an EMBL/GenBank/DDBJ whole genome shotgun (WGS) entry which is preliminary data.</text>
</comment>
<proteinExistence type="predicted"/>
<gene>
    <name evidence="3" type="ORF">IM811_008177</name>
</gene>
<dbReference type="EMBL" id="JADCTT010000002">
    <property type="protein sequence ID" value="KAF9757233.1"/>
    <property type="molecule type" value="Genomic_DNA"/>
</dbReference>
<evidence type="ECO:0000313" key="3">
    <source>
        <dbReference type="EMBL" id="KAF9757233.1"/>
    </source>
</evidence>
<keyword evidence="1" id="KW-0175">Coiled coil</keyword>
<evidence type="ECO:0000256" key="1">
    <source>
        <dbReference type="SAM" id="Coils"/>
    </source>
</evidence>
<dbReference type="Proteomes" id="UP000616885">
    <property type="component" value="Unassembled WGS sequence"/>
</dbReference>
<feature type="coiled-coil region" evidence="1">
    <location>
        <begin position="15"/>
        <end position="42"/>
    </location>
</feature>
<evidence type="ECO:0000256" key="2">
    <source>
        <dbReference type="SAM" id="MobiDB-lite"/>
    </source>
</evidence>
<accession>A0A8H7NK76</accession>
<organism evidence="3 4">
    <name type="scientific">Bionectria ochroleuca</name>
    <name type="common">Gliocladium roseum</name>
    <dbReference type="NCBI Taxonomy" id="29856"/>
    <lineage>
        <taxon>Eukaryota</taxon>
        <taxon>Fungi</taxon>
        <taxon>Dikarya</taxon>
        <taxon>Ascomycota</taxon>
        <taxon>Pezizomycotina</taxon>
        <taxon>Sordariomycetes</taxon>
        <taxon>Hypocreomycetidae</taxon>
        <taxon>Hypocreales</taxon>
        <taxon>Bionectriaceae</taxon>
        <taxon>Clonostachys</taxon>
    </lineage>
</organism>